<proteinExistence type="predicted"/>
<dbReference type="GO" id="GO:0016020">
    <property type="term" value="C:membrane"/>
    <property type="evidence" value="ECO:0007669"/>
    <property type="project" value="UniProtKB-SubCell"/>
</dbReference>
<evidence type="ECO:0000256" key="3">
    <source>
        <dbReference type="ARBA" id="ARBA00022989"/>
    </source>
</evidence>
<comment type="caution">
    <text evidence="8">The sequence shown here is derived from an EMBL/GenBank/DDBJ whole genome shotgun (WGS) entry which is preliminary data.</text>
</comment>
<dbReference type="OrthoDB" id="544634at2759"/>
<comment type="subcellular location">
    <subcellularLocation>
        <location evidence="1">Membrane</location>
        <topology evidence="1">Multi-pass membrane protein</topology>
    </subcellularLocation>
</comment>
<evidence type="ECO:0000313" key="9">
    <source>
        <dbReference type="Proteomes" id="UP000075714"/>
    </source>
</evidence>
<feature type="region of interest" description="Disordered" evidence="5">
    <location>
        <begin position="534"/>
        <end position="554"/>
    </location>
</feature>
<feature type="transmembrane region" description="Helical" evidence="6">
    <location>
        <begin position="132"/>
        <end position="154"/>
    </location>
</feature>
<accession>A0A150GFX7</accession>
<organism evidence="8 9">
    <name type="scientific">Gonium pectorale</name>
    <name type="common">Green alga</name>
    <dbReference type="NCBI Taxonomy" id="33097"/>
    <lineage>
        <taxon>Eukaryota</taxon>
        <taxon>Viridiplantae</taxon>
        <taxon>Chlorophyta</taxon>
        <taxon>core chlorophytes</taxon>
        <taxon>Chlorophyceae</taxon>
        <taxon>CS clade</taxon>
        <taxon>Chlamydomonadales</taxon>
        <taxon>Volvocaceae</taxon>
        <taxon>Gonium</taxon>
    </lineage>
</organism>
<sequence length="951" mass="97987">MFFGMLGHIVNFGPEHAVLSSNFRQSCNWAAITCIVVTAPVIGKVAQVAFDRLLGTAVGGFIGMVAFTIGFHLFGAGPGGSVFISAVAGLTVWATTYLAFKHSLDQLARFMQLTYCIVAFGAKPDKGASLLAMLRIGGIFAGGLLSVLLAVVVLPRSASVEALREMRKALKALHDLNKEVWALSGVDGTGTLDAKRRPFRKHHRHGYSALHEAEEQQAIAQATAAAAAGVGEWPLRQSASDSALPNVHGGAAVGGGMRHSHLSADNLNLLVQHDEELDSREAAIEKLFTAVYSTLDKVDDNLAQTKGEIYVWHFWGRYFFLPGVHWFPARGRWQVPKKDLQALATCLRRVARMLWTLLLDFEEGFGSDMQAVLRTYYPSQLLSELATYQARAILISDARARTAVFNAKRRRTSIAGSRQMTLQGLRSSRDFGPGPGTAHGSRASRDYGQLHGVRPSRDFGPQAPPGQSGVGPAGDAGRGNESLRPGAVAAAATGQEAELADLRRLDGYSRSSQFADPAAAPTSAAALEKAPLLPPQHTLSSAPSGAVAGGGSPGPGAAGATAGIFISRLLSGLPGSAVALPLPPRRFLQGQAQQGQPVPFAGAAAELPMRSPALSASGTVPRPATAGSTPARTSLQLERSEDVDILGGLKFELSEGSSVAPSMLAVPSGSSLHASTATLQQPQRQQQGAAPGLDWNQAAQGLGGTRARPHVALPTIPSCTDMASAAATVRGGSGSGGSVSGSGGSPPVELASPFENAADGRDGIGVGGEWHEVLLGGGGAAAAATVAAATTAAVTVADRPPGRGSPAASASAFATAPVHDMLRAAVPPLAPQLQLQARGGAATADTSVRSTGSGAGAAVWAGATAGLLRGGGGGGEMGALGAGGGLRNDGAFASISLQAEPITFPPTEEGYLSQVRWYSFQFVMDELVEELEEAFFAASAVLRQLPYPVGS</sequence>
<dbReference type="AlphaFoldDB" id="A0A150GFX7"/>
<evidence type="ECO:0000313" key="8">
    <source>
        <dbReference type="EMBL" id="KXZ48693.1"/>
    </source>
</evidence>
<keyword evidence="3 6" id="KW-1133">Transmembrane helix</keyword>
<feature type="transmembrane region" description="Helical" evidence="6">
    <location>
        <begin position="29"/>
        <end position="46"/>
    </location>
</feature>
<feature type="compositionally biased region" description="Low complexity" evidence="5">
    <location>
        <begin position="679"/>
        <end position="693"/>
    </location>
</feature>
<gene>
    <name evidence="8" type="ORF">GPECTOR_26g596</name>
</gene>
<evidence type="ECO:0000256" key="1">
    <source>
        <dbReference type="ARBA" id="ARBA00004141"/>
    </source>
</evidence>
<keyword evidence="4 6" id="KW-0472">Membrane</keyword>
<feature type="compositionally biased region" description="Gly residues" evidence="5">
    <location>
        <begin position="731"/>
        <end position="744"/>
    </location>
</feature>
<protein>
    <recommendedName>
        <fullName evidence="7">Integral membrane bound transporter domain-containing protein</fullName>
    </recommendedName>
</protein>
<feature type="transmembrane region" description="Helical" evidence="6">
    <location>
        <begin position="53"/>
        <end position="74"/>
    </location>
</feature>
<dbReference type="STRING" id="33097.A0A150GFX7"/>
<keyword evidence="9" id="KW-1185">Reference proteome</keyword>
<dbReference type="EMBL" id="LSYV01000027">
    <property type="protein sequence ID" value="KXZ48693.1"/>
    <property type="molecule type" value="Genomic_DNA"/>
</dbReference>
<dbReference type="Pfam" id="PF13515">
    <property type="entry name" value="FUSC_2"/>
    <property type="match status" value="1"/>
</dbReference>
<feature type="transmembrane region" description="Helical" evidence="6">
    <location>
        <begin position="80"/>
        <end position="100"/>
    </location>
</feature>
<keyword evidence="2 6" id="KW-0812">Transmembrane</keyword>
<feature type="compositionally biased region" description="Polar residues" evidence="5">
    <location>
        <begin position="626"/>
        <end position="637"/>
    </location>
</feature>
<evidence type="ECO:0000256" key="2">
    <source>
        <dbReference type="ARBA" id="ARBA00022692"/>
    </source>
</evidence>
<evidence type="ECO:0000259" key="7">
    <source>
        <dbReference type="Pfam" id="PF13515"/>
    </source>
</evidence>
<evidence type="ECO:0000256" key="6">
    <source>
        <dbReference type="SAM" id="Phobius"/>
    </source>
</evidence>
<feature type="region of interest" description="Disordered" evidence="5">
    <location>
        <begin position="662"/>
        <end position="700"/>
    </location>
</feature>
<feature type="region of interest" description="Disordered" evidence="5">
    <location>
        <begin position="727"/>
        <end position="756"/>
    </location>
</feature>
<feature type="compositionally biased region" description="Polar residues" evidence="5">
    <location>
        <begin position="416"/>
        <end position="426"/>
    </location>
</feature>
<evidence type="ECO:0000256" key="5">
    <source>
        <dbReference type="SAM" id="MobiDB-lite"/>
    </source>
</evidence>
<dbReference type="PANTHER" id="PTHR31086">
    <property type="entry name" value="ALUMINUM-ACTIVATED MALATE TRANSPORTER 10"/>
    <property type="match status" value="1"/>
</dbReference>
<feature type="compositionally biased region" description="Polar residues" evidence="5">
    <location>
        <begin position="668"/>
        <end position="678"/>
    </location>
</feature>
<feature type="domain" description="Integral membrane bound transporter" evidence="7">
    <location>
        <begin position="25"/>
        <end position="148"/>
    </location>
</feature>
<reference evidence="9" key="1">
    <citation type="journal article" date="2016" name="Nat. Commun.">
        <title>The Gonium pectorale genome demonstrates co-option of cell cycle regulation during the evolution of multicellularity.</title>
        <authorList>
            <person name="Hanschen E.R."/>
            <person name="Marriage T.N."/>
            <person name="Ferris P.J."/>
            <person name="Hamaji T."/>
            <person name="Toyoda A."/>
            <person name="Fujiyama A."/>
            <person name="Neme R."/>
            <person name="Noguchi H."/>
            <person name="Minakuchi Y."/>
            <person name="Suzuki M."/>
            <person name="Kawai-Toyooka H."/>
            <person name="Smith D.R."/>
            <person name="Sparks H."/>
            <person name="Anderson J."/>
            <person name="Bakaric R."/>
            <person name="Luria V."/>
            <person name="Karger A."/>
            <person name="Kirschner M.W."/>
            <person name="Durand P.M."/>
            <person name="Michod R.E."/>
            <person name="Nozaki H."/>
            <person name="Olson B.J."/>
        </authorList>
    </citation>
    <scope>NUCLEOTIDE SEQUENCE [LARGE SCALE GENOMIC DNA]</scope>
    <source>
        <strain evidence="9">NIES-2863</strain>
    </source>
</reference>
<dbReference type="Proteomes" id="UP000075714">
    <property type="component" value="Unassembled WGS sequence"/>
</dbReference>
<feature type="region of interest" description="Disordered" evidence="5">
    <location>
        <begin position="613"/>
        <end position="639"/>
    </location>
</feature>
<name>A0A150GFX7_GONPE</name>
<feature type="compositionally biased region" description="Gly residues" evidence="5">
    <location>
        <begin position="468"/>
        <end position="477"/>
    </location>
</feature>
<evidence type="ECO:0000256" key="4">
    <source>
        <dbReference type="ARBA" id="ARBA00023136"/>
    </source>
</evidence>
<feature type="region of interest" description="Disordered" evidence="5">
    <location>
        <begin position="416"/>
        <end position="494"/>
    </location>
</feature>
<dbReference type="InterPro" id="IPR049453">
    <property type="entry name" value="Memb_transporter_dom"/>
</dbReference>